<dbReference type="InterPro" id="IPR036397">
    <property type="entry name" value="RNaseH_sf"/>
</dbReference>
<dbReference type="SUPFAM" id="SSF56672">
    <property type="entry name" value="DNA/RNA polymerases"/>
    <property type="match status" value="1"/>
</dbReference>
<dbReference type="GO" id="GO:0003676">
    <property type="term" value="F:nucleic acid binding"/>
    <property type="evidence" value="ECO:0007669"/>
    <property type="project" value="InterPro"/>
</dbReference>
<dbReference type="InterPro" id="IPR008042">
    <property type="entry name" value="Retrotrans_Pao"/>
</dbReference>
<dbReference type="InterPro" id="IPR001584">
    <property type="entry name" value="Integrase_cat-core"/>
</dbReference>
<gene>
    <name evidence="6" type="ORF">D5F01_LYC10684</name>
</gene>
<dbReference type="PROSITE" id="PS50994">
    <property type="entry name" value="INTEGRASE"/>
    <property type="match status" value="1"/>
</dbReference>
<dbReference type="InterPro" id="IPR000477">
    <property type="entry name" value="RT_dom"/>
</dbReference>
<dbReference type="Gene3D" id="3.30.420.10">
    <property type="entry name" value="Ribonuclease H-like superfamily/Ribonuclease H"/>
    <property type="match status" value="1"/>
</dbReference>
<dbReference type="Gene3D" id="3.30.70.270">
    <property type="match status" value="1"/>
</dbReference>
<dbReference type="EC" id="3.1.26.4" evidence="2"/>
<organism evidence="6 7">
    <name type="scientific">Larimichthys crocea</name>
    <name type="common">Large yellow croaker</name>
    <name type="synonym">Pseudosciaena crocea</name>
    <dbReference type="NCBI Taxonomy" id="215358"/>
    <lineage>
        <taxon>Eukaryota</taxon>
        <taxon>Metazoa</taxon>
        <taxon>Chordata</taxon>
        <taxon>Craniata</taxon>
        <taxon>Vertebrata</taxon>
        <taxon>Euteleostomi</taxon>
        <taxon>Actinopterygii</taxon>
        <taxon>Neopterygii</taxon>
        <taxon>Teleostei</taxon>
        <taxon>Neoteleostei</taxon>
        <taxon>Acanthomorphata</taxon>
        <taxon>Eupercaria</taxon>
        <taxon>Sciaenidae</taxon>
        <taxon>Larimichthys</taxon>
    </lineage>
</organism>
<dbReference type="GO" id="GO:0015074">
    <property type="term" value="P:DNA integration"/>
    <property type="evidence" value="ECO:0007669"/>
    <property type="project" value="InterPro"/>
</dbReference>
<feature type="compositionally biased region" description="Basic and acidic residues" evidence="4">
    <location>
        <begin position="45"/>
        <end position="57"/>
    </location>
</feature>
<dbReference type="Pfam" id="PF18701">
    <property type="entry name" value="DUF5641"/>
    <property type="match status" value="1"/>
</dbReference>
<dbReference type="Pfam" id="PF05380">
    <property type="entry name" value="Peptidase_A17"/>
    <property type="match status" value="1"/>
</dbReference>
<evidence type="ECO:0000256" key="3">
    <source>
        <dbReference type="SAM" id="Coils"/>
    </source>
</evidence>
<dbReference type="InterPro" id="IPR005312">
    <property type="entry name" value="DUF1759"/>
</dbReference>
<name>A0A6G0II33_LARCR</name>
<dbReference type="InterPro" id="IPR040676">
    <property type="entry name" value="DUF5641"/>
</dbReference>
<protein>
    <recommendedName>
        <fullName evidence="2">ribonuclease H</fullName>
        <ecNumber evidence="2">3.1.26.4</ecNumber>
    </recommendedName>
</protein>
<dbReference type="InterPro" id="IPR043128">
    <property type="entry name" value="Rev_trsase/Diguanyl_cyclase"/>
</dbReference>
<feature type="region of interest" description="Disordered" evidence="4">
    <location>
        <begin position="227"/>
        <end position="252"/>
    </location>
</feature>
<dbReference type="SUPFAM" id="SSF53098">
    <property type="entry name" value="Ribonuclease H-like"/>
    <property type="match status" value="1"/>
</dbReference>
<dbReference type="InterPro" id="IPR041588">
    <property type="entry name" value="Integrase_H2C2"/>
</dbReference>
<keyword evidence="3" id="KW-0175">Coiled coil</keyword>
<dbReference type="PANTHER" id="PTHR47331">
    <property type="entry name" value="PHD-TYPE DOMAIN-CONTAINING PROTEIN"/>
    <property type="match status" value="1"/>
</dbReference>
<dbReference type="Gene3D" id="3.10.10.10">
    <property type="entry name" value="HIV Type 1 Reverse Transcriptase, subunit A, domain 1"/>
    <property type="match status" value="1"/>
</dbReference>
<evidence type="ECO:0000256" key="1">
    <source>
        <dbReference type="ARBA" id="ARBA00010879"/>
    </source>
</evidence>
<dbReference type="Proteomes" id="UP000424527">
    <property type="component" value="Unassembled WGS sequence"/>
</dbReference>
<dbReference type="PANTHER" id="PTHR47331:SF5">
    <property type="entry name" value="RIBONUCLEASE H"/>
    <property type="match status" value="1"/>
</dbReference>
<feature type="coiled-coil region" evidence="3">
    <location>
        <begin position="122"/>
        <end position="149"/>
    </location>
</feature>
<evidence type="ECO:0000313" key="6">
    <source>
        <dbReference type="EMBL" id="KAE8291090.1"/>
    </source>
</evidence>
<reference evidence="6 7" key="1">
    <citation type="submission" date="2019-07" db="EMBL/GenBank/DDBJ databases">
        <title>Chromosome genome assembly for large yellow croaker.</title>
        <authorList>
            <person name="Xiao S."/>
        </authorList>
    </citation>
    <scope>NUCLEOTIDE SEQUENCE [LARGE SCALE GENOMIC DNA]</scope>
    <source>
        <strain evidence="6">JMULYC20181020</strain>
        <tissue evidence="6">Muscle</tissue>
    </source>
</reference>
<dbReference type="Pfam" id="PF17921">
    <property type="entry name" value="Integrase_H2C2"/>
    <property type="match status" value="1"/>
</dbReference>
<dbReference type="InterPro" id="IPR012337">
    <property type="entry name" value="RNaseH-like_sf"/>
</dbReference>
<keyword evidence="7" id="KW-1185">Reference proteome</keyword>
<dbReference type="GO" id="GO:0004523">
    <property type="term" value="F:RNA-DNA hybrid ribonuclease activity"/>
    <property type="evidence" value="ECO:0007669"/>
    <property type="project" value="UniProtKB-EC"/>
</dbReference>
<evidence type="ECO:0000259" key="5">
    <source>
        <dbReference type="PROSITE" id="PS50994"/>
    </source>
</evidence>
<comment type="similarity">
    <text evidence="1">Belongs to the beta type-B retroviral polymerase family. HERV class-II K(HML-2) pol subfamily.</text>
</comment>
<sequence>MPNPEPEDVVIRPPRQTVVPSYLLDYDLTGPGSQKGAQSQVPQNVREDERVQSEAEARSGATSPLSQGPATDPYVVDEEWEQMLKGTQDDRYHPPSQAPDPSTRWQQLSQENATLRHQASQVPELIAALREMKQANTNLRQQVDNLVSEIRNTPKPATTHGPLLPRPPPSSDTRGRESHYQTPVYMPYRGHPADRETYYSPPRPIYKLAEDLSHLRVSHRVSVGSPDLRYSSVPPPASYPRADQYGQRTPPRPAYNLYDPLYGHADRADDSYSLYHPQYADLSSTQEHTYRGPKPSIPPLMSPDPREFSRMKIALENILPSDATERFKFQILTDHLRCEEASLVADSYSNSRQPYTDTMTALTKMYGQPHKLAVQRITELMDGPDVHSGDVKAFRLFALRVRSLVGMLEQLGSRGRMELHCGSHVSRLLSKLPHDLTASFKRFIHPMRVVIPTLTDLAEWLEYELEVQEDSGKGASYRREEPSTRKKENRRDSRPASKPTTILLGTGKAAEPSTPTALSVSAPPVHSLSKKEKGAAYCPYCDNGNHYLNNCTNFKQLNREQKEAWIRNNNRCWRCGRGHQAAKCTLKAPCKTCNRKHLLVLHEVNERAEVETPETTSAGSCLVNTTSRVLYVDRPTYNCKVLLKINKVTIRKGNRSLEAYAVLDDGSERTILLHAAAKKLGLKGKPEDLALRTVRQELQVLHGETVSFTISPVDDPKKQFRIQDAFTAKQLGLAEHTHPTATLQKKTRHLAGLPLPTLNRVHPVLLIGSDCIHLITPIEPVRLGPPGGPAAVRTILGWTLQGPAPDMKLSLDASQCLLTSTLSSLDLISQVEKLWQMDVLPYRSEKLATRSRQDHEAIHLLQEQTIRVNVNSIKRYATPLLRVKNMPQLHAPPEAVLPQLRSIERRLLKDSEQATAYQADINKLVDAGYVVKVEPDQVETTEESWYIPHHIVQHNGKNRVVYNCSFQYQGHNLNELLLPGPPLGPSLLAVLLRFREHALAFSSDIRGMFHQVRLLQSDKPLLRFLWRDLRPENPPSVYEWQVLPFGTTCSPCCATFALQKHVQDHSQPGEDVQVIIEKSFYVDNCLHSLTSREAARVLVDKLRHLLAEGGFELRQWASNDPTIIAHLPSEVRSDTCELWLSYGRPDVQEPALGLHWHCQSDTLSYKHRMVDCSVATMRNIYKVLASQYDPLGYIIPYTTRAKVLVQRLWAKKRDWDDPQLPDDLLHSWRSWEAELEHLPKVTLPRCYSSENMDHPSSARDIHVFSDASEQAYGAVAYLRTETPQGKVEVSFLAARSRVAPKKQQSIPRLELCAALTGAQLSKVITTELTLPIRSLTLWSDSSTVLTWLSSDSCRYKVFVGTRVAEIQELTGPATWQYVPSGDNPADDITRGLTLMDLADGGRWTHGPTFLRQQPEDWPEPSCSPPDEPESEMRQTAMAVLLTTTVPDPQQHQTLSDYLEATAHQLHGAADLSTPVTADDYAAAELEALKQAQRDSFPEESSLLAASKPVAKSSRLMSLAPELDEATGLIRVGGRLRRCSDLTADMIHPIVLDPQHPLTRLIIQDYDVKLHHPGPERVFAEIRRRYWILRGREAVHRHQRKCTECRKWRGRPDPPRMADLPPARQRTFEPAFYSTGVDCFGPYVIKIGRRTEKRWGILLKCMTTRAVHIDLLSSIDTDAFLMALRRFIARRGKPHELLCDQGTNFKGGERELWQAFESLQPELQAQLANQQIRFVFNPPGSPHFGGCWEREIRSLKAALQVTIGAQTVTEEVLRTVLTEIEGILNSKPLGYVSSDIADPDPITPNCLLMGRRDASLPQVVYDGPEILGRRRWRHSQILADQFWKHFLTHYLPGLQARQKWRTEAVDLQVGDVVMIVDNQLPRALWPVGKVTQVFPGADNRVRSAEVLVKDRTYTRPVARLIRLPALPEEE</sequence>
<feature type="compositionally biased region" description="Basic and acidic residues" evidence="4">
    <location>
        <begin position="477"/>
        <end position="495"/>
    </location>
</feature>
<feature type="region of interest" description="Disordered" evidence="4">
    <location>
        <begin position="1410"/>
        <end position="1429"/>
    </location>
</feature>
<feature type="compositionally biased region" description="Polar residues" evidence="4">
    <location>
        <begin position="60"/>
        <end position="69"/>
    </location>
</feature>
<proteinExistence type="inferred from homology"/>
<feature type="region of interest" description="Disordered" evidence="4">
    <location>
        <begin position="152"/>
        <end position="178"/>
    </location>
</feature>
<feature type="compositionally biased region" description="Polar residues" evidence="4">
    <location>
        <begin position="31"/>
        <end position="43"/>
    </location>
</feature>
<feature type="region of interest" description="Disordered" evidence="4">
    <location>
        <begin position="23"/>
        <end position="106"/>
    </location>
</feature>
<accession>A0A6G0II33</accession>
<feature type="region of interest" description="Disordered" evidence="4">
    <location>
        <begin position="471"/>
        <end position="525"/>
    </location>
</feature>
<feature type="domain" description="Integrase catalytic" evidence="5">
    <location>
        <begin position="1625"/>
        <end position="1811"/>
    </location>
</feature>
<comment type="caution">
    <text evidence="6">The sequence shown here is derived from an EMBL/GenBank/DDBJ whole genome shotgun (WGS) entry which is preliminary data.</text>
</comment>
<dbReference type="InterPro" id="IPR043502">
    <property type="entry name" value="DNA/RNA_pol_sf"/>
</dbReference>
<evidence type="ECO:0000313" key="7">
    <source>
        <dbReference type="Proteomes" id="UP000424527"/>
    </source>
</evidence>
<dbReference type="EMBL" id="REGW02000010">
    <property type="protein sequence ID" value="KAE8291090.1"/>
    <property type="molecule type" value="Genomic_DNA"/>
</dbReference>
<evidence type="ECO:0000256" key="4">
    <source>
        <dbReference type="SAM" id="MobiDB-lite"/>
    </source>
</evidence>
<evidence type="ECO:0000256" key="2">
    <source>
        <dbReference type="ARBA" id="ARBA00012180"/>
    </source>
</evidence>
<dbReference type="Pfam" id="PF03564">
    <property type="entry name" value="DUF1759"/>
    <property type="match status" value="1"/>
</dbReference>
<dbReference type="Pfam" id="PF00078">
    <property type="entry name" value="RVT_1"/>
    <property type="match status" value="1"/>
</dbReference>